<evidence type="ECO:0000256" key="13">
    <source>
        <dbReference type="NCBIfam" id="TIGR01474"/>
    </source>
</evidence>
<dbReference type="Pfam" id="PF01040">
    <property type="entry name" value="UbiA"/>
    <property type="match status" value="1"/>
</dbReference>
<dbReference type="InterPro" id="IPR044878">
    <property type="entry name" value="UbiA_sf"/>
</dbReference>
<dbReference type="HAMAP" id="MF_01635">
    <property type="entry name" value="UbiA"/>
    <property type="match status" value="1"/>
</dbReference>
<feature type="transmembrane region" description="Helical" evidence="12">
    <location>
        <begin position="285"/>
        <end position="304"/>
    </location>
</feature>
<reference evidence="15" key="1">
    <citation type="submission" date="2016-10" db="EMBL/GenBank/DDBJ databases">
        <authorList>
            <person name="Varghese N."/>
            <person name="Submissions S."/>
        </authorList>
    </citation>
    <scope>NUCLEOTIDE SEQUENCE [LARGE SCALE GENOMIC DNA]</scope>
    <source>
        <strain evidence="15">CGMCC 1.6981</strain>
    </source>
</reference>
<dbReference type="Gene3D" id="1.20.120.1780">
    <property type="entry name" value="UbiA prenyltransferase"/>
    <property type="match status" value="1"/>
</dbReference>
<evidence type="ECO:0000256" key="3">
    <source>
        <dbReference type="ARBA" id="ARBA00005985"/>
    </source>
</evidence>
<dbReference type="NCBIfam" id="TIGR01474">
    <property type="entry name" value="ubiA_proteo"/>
    <property type="match status" value="1"/>
</dbReference>
<comment type="function">
    <text evidence="12">Catalyzes the prenylation of para-hydroxybenzoate (PHB) with an all-trans polyprenyl group. Mediates the second step in the final reaction sequence of ubiquinone-8 (UQ-8) biosynthesis, which is the condensation of the polyisoprenoid side chain with PHB, generating the first membrane-bound Q intermediate 3-octaprenyl-4-hydroxybenzoate.</text>
</comment>
<dbReference type="UniPathway" id="UPA00232"/>
<evidence type="ECO:0000256" key="10">
    <source>
        <dbReference type="ARBA" id="ARBA00022989"/>
    </source>
</evidence>
<dbReference type="PROSITE" id="PS00943">
    <property type="entry name" value="UBIA"/>
    <property type="match status" value="1"/>
</dbReference>
<dbReference type="InterPro" id="IPR000537">
    <property type="entry name" value="UbiA_prenyltransferase"/>
</dbReference>
<feature type="transmembrane region" description="Helical" evidence="12">
    <location>
        <begin position="39"/>
        <end position="56"/>
    </location>
</feature>
<feature type="transmembrane region" description="Helical" evidence="12">
    <location>
        <begin position="115"/>
        <end position="148"/>
    </location>
</feature>
<dbReference type="GO" id="GO:0005886">
    <property type="term" value="C:plasma membrane"/>
    <property type="evidence" value="ECO:0007669"/>
    <property type="project" value="UniProtKB-SubCell"/>
</dbReference>
<feature type="transmembrane region" description="Helical" evidence="12">
    <location>
        <begin position="253"/>
        <end position="273"/>
    </location>
</feature>
<evidence type="ECO:0000256" key="4">
    <source>
        <dbReference type="ARBA" id="ARBA00022475"/>
    </source>
</evidence>
<keyword evidence="7 12" id="KW-0831">Ubiquinone biosynthesis</keyword>
<name>A0A1I7GLQ4_9GAMM</name>
<feature type="transmembrane region" description="Helical" evidence="12">
    <location>
        <begin position="160"/>
        <end position="179"/>
    </location>
</feature>
<accession>A0A1I7GLQ4</accession>
<evidence type="ECO:0000313" key="15">
    <source>
        <dbReference type="Proteomes" id="UP000198693"/>
    </source>
</evidence>
<feature type="transmembrane region" description="Helical" evidence="12">
    <location>
        <begin position="226"/>
        <end position="247"/>
    </location>
</feature>
<evidence type="ECO:0000256" key="6">
    <source>
        <dbReference type="ARBA" id="ARBA00022679"/>
    </source>
</evidence>
<evidence type="ECO:0000313" key="14">
    <source>
        <dbReference type="EMBL" id="SFU49378.1"/>
    </source>
</evidence>
<keyword evidence="10 12" id="KW-1133">Transmembrane helix</keyword>
<organism evidence="14 15">
    <name type="scientific">Halomonas korlensis</name>
    <dbReference type="NCBI Taxonomy" id="463301"/>
    <lineage>
        <taxon>Bacteria</taxon>
        <taxon>Pseudomonadati</taxon>
        <taxon>Pseudomonadota</taxon>
        <taxon>Gammaproteobacteria</taxon>
        <taxon>Oceanospirillales</taxon>
        <taxon>Halomonadaceae</taxon>
        <taxon>Halomonas</taxon>
    </lineage>
</organism>
<keyword evidence="5 12" id="KW-0997">Cell inner membrane</keyword>
<dbReference type="GO" id="GO:0008412">
    <property type="term" value="F:4-hydroxybenzoate polyprenyltransferase activity"/>
    <property type="evidence" value="ECO:0007669"/>
    <property type="project" value="UniProtKB-UniRule"/>
</dbReference>
<keyword evidence="9 12" id="KW-0460">Magnesium</keyword>
<keyword evidence="8 12" id="KW-0812">Transmembrane</keyword>
<dbReference type="EMBL" id="FPBP01000003">
    <property type="protein sequence ID" value="SFU49378.1"/>
    <property type="molecule type" value="Genomic_DNA"/>
</dbReference>
<dbReference type="FunFam" id="1.20.120.1780:FF:000001">
    <property type="entry name" value="4-hydroxybenzoate octaprenyltransferase"/>
    <property type="match status" value="1"/>
</dbReference>
<dbReference type="FunFam" id="1.10.357.140:FF:000002">
    <property type="entry name" value="4-hydroxybenzoate octaprenyltransferase"/>
    <property type="match status" value="1"/>
</dbReference>
<feature type="transmembrane region" description="Helical" evidence="12">
    <location>
        <begin position="63"/>
        <end position="86"/>
    </location>
</feature>
<evidence type="ECO:0000256" key="2">
    <source>
        <dbReference type="ARBA" id="ARBA00004141"/>
    </source>
</evidence>
<keyword evidence="4 12" id="KW-1003">Cell membrane</keyword>
<evidence type="ECO:0000256" key="8">
    <source>
        <dbReference type="ARBA" id="ARBA00022692"/>
    </source>
</evidence>
<dbReference type="STRING" id="463301.SAMN04487955_103100"/>
<dbReference type="Proteomes" id="UP000198693">
    <property type="component" value="Unassembled WGS sequence"/>
</dbReference>
<keyword evidence="6 12" id="KW-0808">Transferase</keyword>
<dbReference type="CDD" id="cd13959">
    <property type="entry name" value="PT_UbiA_COQ2"/>
    <property type="match status" value="1"/>
</dbReference>
<dbReference type="InterPro" id="IPR030470">
    <property type="entry name" value="UbiA_prenylTrfase_CS"/>
</dbReference>
<dbReference type="InterPro" id="IPR006370">
    <property type="entry name" value="HB_polyprenyltransferase-like"/>
</dbReference>
<dbReference type="PANTHER" id="PTHR11048">
    <property type="entry name" value="PRENYLTRANSFERASES"/>
    <property type="match status" value="1"/>
</dbReference>
<proteinExistence type="inferred from homology"/>
<dbReference type="AlphaFoldDB" id="A0A1I7GLQ4"/>
<evidence type="ECO:0000256" key="9">
    <source>
        <dbReference type="ARBA" id="ARBA00022842"/>
    </source>
</evidence>
<dbReference type="Gene3D" id="1.10.357.140">
    <property type="entry name" value="UbiA prenyltransferase"/>
    <property type="match status" value="1"/>
</dbReference>
<evidence type="ECO:0000256" key="11">
    <source>
        <dbReference type="ARBA" id="ARBA00023136"/>
    </source>
</evidence>
<keyword evidence="11 12" id="KW-0472">Membrane</keyword>
<evidence type="ECO:0000256" key="7">
    <source>
        <dbReference type="ARBA" id="ARBA00022688"/>
    </source>
</evidence>
<comment type="cofactor">
    <cofactor evidence="1 12">
        <name>Mg(2+)</name>
        <dbReference type="ChEBI" id="CHEBI:18420"/>
    </cofactor>
</comment>
<gene>
    <name evidence="12" type="primary">ubiA</name>
    <name evidence="14" type="ORF">SAMN04487955_103100</name>
</gene>
<comment type="pathway">
    <text evidence="12">Cofactor biosynthesis; ubiquinone biosynthesis.</text>
</comment>
<evidence type="ECO:0000256" key="12">
    <source>
        <dbReference type="HAMAP-Rule" id="MF_01635"/>
    </source>
</evidence>
<dbReference type="PANTHER" id="PTHR11048:SF28">
    <property type="entry name" value="4-HYDROXYBENZOATE POLYPRENYLTRANSFERASE, MITOCHONDRIAL"/>
    <property type="match status" value="1"/>
</dbReference>
<dbReference type="GO" id="GO:0006744">
    <property type="term" value="P:ubiquinone biosynthetic process"/>
    <property type="evidence" value="ECO:0007669"/>
    <property type="project" value="UniProtKB-UniRule"/>
</dbReference>
<keyword evidence="15" id="KW-1185">Reference proteome</keyword>
<comment type="catalytic activity">
    <reaction evidence="12">
        <text>all-trans-octaprenyl diphosphate + 4-hydroxybenzoate = 4-hydroxy-3-(all-trans-octaprenyl)benzoate + diphosphate</text>
        <dbReference type="Rhea" id="RHEA:27782"/>
        <dbReference type="ChEBI" id="CHEBI:1617"/>
        <dbReference type="ChEBI" id="CHEBI:17879"/>
        <dbReference type="ChEBI" id="CHEBI:33019"/>
        <dbReference type="ChEBI" id="CHEBI:57711"/>
        <dbReference type="EC" id="2.5.1.39"/>
    </reaction>
</comment>
<dbReference type="EC" id="2.5.1.39" evidence="12 13"/>
<evidence type="ECO:0000256" key="5">
    <source>
        <dbReference type="ARBA" id="ARBA00022519"/>
    </source>
</evidence>
<dbReference type="InterPro" id="IPR039653">
    <property type="entry name" value="Prenyltransferase"/>
</dbReference>
<evidence type="ECO:0000256" key="1">
    <source>
        <dbReference type="ARBA" id="ARBA00001946"/>
    </source>
</evidence>
<comment type="similarity">
    <text evidence="3 12">Belongs to the UbiA prenyltransferase family.</text>
</comment>
<protein>
    <recommendedName>
        <fullName evidence="12 13">4-hydroxybenzoate octaprenyltransferase</fullName>
        <ecNumber evidence="12 13">2.5.1.39</ecNumber>
    </recommendedName>
    <alternativeName>
        <fullName evidence="12">4-HB polyprenyltransferase</fullName>
    </alternativeName>
</protein>
<comment type="subcellular location">
    <subcellularLocation>
        <location evidence="12">Cell inner membrane</location>
        <topology evidence="12">Multi-pass membrane protein</topology>
    </subcellularLocation>
    <subcellularLocation>
        <location evidence="2">Membrane</location>
        <topology evidence="2">Multi-pass membrane protein</topology>
    </subcellularLocation>
</comment>
<sequence>MLLLSNRFREDEMDPTVMRPTGLARVPDFLHLTRLDRPIGTWLLMWPTLWALWVAAQGIPERRLLLIFIAGVYLMRAAGCVVNDYADRHFDGHVRRTKNRPLATGRISEGEAQALFLILVMAAFVLVCFTNLFTVMLSVGGVILAFIYPFMKRYTHLPQLFLGAAFSWAIPMAFGAVLGHVPVEAWLLFVANVAWTVAYDTEYAMVDREDDLKIGIKSTAVLFGQADRLMIALLQGLTLAVLAWVGLRLGLGGFFWLGLAAMAATFVHQQVLIRERDRDRCFQAFLNNYWSGLLVFAGIALSLWPGASGG</sequence>